<evidence type="ECO:0000256" key="3">
    <source>
        <dbReference type="ARBA" id="ARBA00023163"/>
    </source>
</evidence>
<evidence type="ECO:0000256" key="4">
    <source>
        <dbReference type="PROSITE-ProRule" id="PRU00335"/>
    </source>
</evidence>
<gene>
    <name evidence="6" type="ORF">NS354_01985</name>
</gene>
<dbReference type="Pfam" id="PF00440">
    <property type="entry name" value="TetR_N"/>
    <property type="match status" value="1"/>
</dbReference>
<evidence type="ECO:0000256" key="1">
    <source>
        <dbReference type="ARBA" id="ARBA00023015"/>
    </source>
</evidence>
<proteinExistence type="predicted"/>
<dbReference type="InterPro" id="IPR009057">
    <property type="entry name" value="Homeodomain-like_sf"/>
</dbReference>
<evidence type="ECO:0000256" key="2">
    <source>
        <dbReference type="ARBA" id="ARBA00023125"/>
    </source>
</evidence>
<keyword evidence="1" id="KW-0805">Transcription regulation</keyword>
<dbReference type="RefSeq" id="WP_058592935.1">
    <property type="nucleotide sequence ID" value="NZ_LDRK01000010.1"/>
</dbReference>
<dbReference type="PANTHER" id="PTHR47506">
    <property type="entry name" value="TRANSCRIPTIONAL REGULATORY PROTEIN"/>
    <property type="match status" value="1"/>
</dbReference>
<accession>A0A147ERQ3</accession>
<dbReference type="PANTHER" id="PTHR47506:SF1">
    <property type="entry name" value="HTH-TYPE TRANSCRIPTIONAL REGULATOR YJDC"/>
    <property type="match status" value="1"/>
</dbReference>
<evidence type="ECO:0000259" key="5">
    <source>
        <dbReference type="PROSITE" id="PS50977"/>
    </source>
</evidence>
<keyword evidence="3" id="KW-0804">Transcription</keyword>
<protein>
    <recommendedName>
        <fullName evidence="5">HTH tetR-type domain-containing protein</fullName>
    </recommendedName>
</protein>
<dbReference type="InterPro" id="IPR001647">
    <property type="entry name" value="HTH_TetR"/>
</dbReference>
<feature type="domain" description="HTH tetR-type" evidence="5">
    <location>
        <begin position="16"/>
        <end position="76"/>
    </location>
</feature>
<dbReference type="EMBL" id="LDRK01000010">
    <property type="protein sequence ID" value="KTR87083.1"/>
    <property type="molecule type" value="Genomic_DNA"/>
</dbReference>
<dbReference type="SUPFAM" id="SSF46689">
    <property type="entry name" value="Homeodomain-like"/>
    <property type="match status" value="1"/>
</dbReference>
<feature type="DNA-binding region" description="H-T-H motif" evidence="4">
    <location>
        <begin position="39"/>
        <end position="58"/>
    </location>
</feature>
<keyword evidence="7" id="KW-1185">Reference proteome</keyword>
<evidence type="ECO:0000313" key="7">
    <source>
        <dbReference type="Proteomes" id="UP000070810"/>
    </source>
</evidence>
<dbReference type="PROSITE" id="PS50977">
    <property type="entry name" value="HTH_TETR_2"/>
    <property type="match status" value="1"/>
</dbReference>
<dbReference type="PRINTS" id="PR00455">
    <property type="entry name" value="HTHTETR"/>
</dbReference>
<dbReference type="OrthoDB" id="3237195at2"/>
<comment type="caution">
    <text evidence="6">The sequence shown here is derived from an EMBL/GenBank/DDBJ whole genome shotgun (WGS) entry which is preliminary data.</text>
</comment>
<dbReference type="Proteomes" id="UP000070810">
    <property type="component" value="Unassembled WGS sequence"/>
</dbReference>
<keyword evidence="2 4" id="KW-0238">DNA-binding</keyword>
<evidence type="ECO:0000313" key="6">
    <source>
        <dbReference type="EMBL" id="KTR87083.1"/>
    </source>
</evidence>
<organism evidence="6 7">
    <name type="scientific">Leucobacter chromiiresistens</name>
    <dbReference type="NCBI Taxonomy" id="1079994"/>
    <lineage>
        <taxon>Bacteria</taxon>
        <taxon>Bacillati</taxon>
        <taxon>Actinomycetota</taxon>
        <taxon>Actinomycetes</taxon>
        <taxon>Micrococcales</taxon>
        <taxon>Microbacteriaceae</taxon>
        <taxon>Leucobacter</taxon>
    </lineage>
</organism>
<dbReference type="AlphaFoldDB" id="A0A147ERQ3"/>
<dbReference type="Gene3D" id="1.10.357.10">
    <property type="entry name" value="Tetracycline Repressor, domain 2"/>
    <property type="match status" value="1"/>
</dbReference>
<sequence length="207" mass="22911">MAPHVEGAGTKQQRGIETRMALLEASGRVFSRLPYDQAKLKDISDEAGASQGSIYFHFGNKYDIAEAVLAVQQERMRAALDEELAVGRNGYETIVVMLRRLADLMATDRLVQAGLQLVDSLPEALRDHGHNSYVTWQANAAMLIERGVADGSITSTESPRLLAEVINELYVGAQMMAGMADRWGSLPDRVDRFLPFVRLLLRPEPAR</sequence>
<dbReference type="SUPFAM" id="SSF48498">
    <property type="entry name" value="Tetracyclin repressor-like, C-terminal domain"/>
    <property type="match status" value="1"/>
</dbReference>
<dbReference type="PATRIC" id="fig|1079994.3.peg.93"/>
<name>A0A147ERQ3_9MICO</name>
<dbReference type="InterPro" id="IPR036271">
    <property type="entry name" value="Tet_transcr_reg_TetR-rel_C_sf"/>
</dbReference>
<reference evidence="6 7" key="1">
    <citation type="journal article" date="2016" name="Front. Microbiol.">
        <title>Genomic Resource of Rice Seed Associated Bacteria.</title>
        <authorList>
            <person name="Midha S."/>
            <person name="Bansal K."/>
            <person name="Sharma S."/>
            <person name="Kumar N."/>
            <person name="Patil P.P."/>
            <person name="Chaudhry V."/>
            <person name="Patil P.B."/>
        </authorList>
    </citation>
    <scope>NUCLEOTIDE SEQUENCE [LARGE SCALE GENOMIC DNA]</scope>
    <source>
        <strain evidence="6 7">NS354</strain>
    </source>
</reference>
<dbReference type="GO" id="GO:0003677">
    <property type="term" value="F:DNA binding"/>
    <property type="evidence" value="ECO:0007669"/>
    <property type="project" value="UniProtKB-UniRule"/>
</dbReference>